<reference evidence="6 7" key="1">
    <citation type="submission" date="2023-02" db="EMBL/GenBank/DDBJ databases">
        <title>Genome sequence of Paenibacillus kyungheensis KACC 18744.</title>
        <authorList>
            <person name="Kim S."/>
            <person name="Heo J."/>
            <person name="Kwon S.-W."/>
        </authorList>
    </citation>
    <scope>NUCLEOTIDE SEQUENCE [LARGE SCALE GENOMIC DNA]</scope>
    <source>
        <strain evidence="6 7">KACC 18744</strain>
    </source>
</reference>
<dbReference type="PROSITE" id="PS51257">
    <property type="entry name" value="PROKAR_LIPOPROTEIN"/>
    <property type="match status" value="1"/>
</dbReference>
<dbReference type="KEGG" id="pka:PQ456_08160"/>
<keyword evidence="7" id="KW-1185">Reference proteome</keyword>
<evidence type="ECO:0000313" key="7">
    <source>
        <dbReference type="Proteomes" id="UP001220509"/>
    </source>
</evidence>
<comment type="similarity">
    <text evidence="2">Belongs to the bacterial solute-binding protein 8 family.</text>
</comment>
<evidence type="ECO:0000259" key="5">
    <source>
        <dbReference type="PROSITE" id="PS50983"/>
    </source>
</evidence>
<keyword evidence="3" id="KW-0813">Transport</keyword>
<dbReference type="PROSITE" id="PS50983">
    <property type="entry name" value="FE_B12_PBP"/>
    <property type="match status" value="1"/>
</dbReference>
<name>A0AAX3M5H8_9BACL</name>
<dbReference type="InterPro" id="IPR051313">
    <property type="entry name" value="Bact_iron-sidero_bind"/>
</dbReference>
<dbReference type="SUPFAM" id="SSF53807">
    <property type="entry name" value="Helical backbone' metal receptor"/>
    <property type="match status" value="1"/>
</dbReference>
<organism evidence="6 7">
    <name type="scientific">Paenibacillus kyungheensis</name>
    <dbReference type="NCBI Taxonomy" id="1452732"/>
    <lineage>
        <taxon>Bacteria</taxon>
        <taxon>Bacillati</taxon>
        <taxon>Bacillota</taxon>
        <taxon>Bacilli</taxon>
        <taxon>Bacillales</taxon>
        <taxon>Paenibacillaceae</taxon>
        <taxon>Paenibacillus</taxon>
    </lineage>
</organism>
<sequence length="342" mass="37316">MKQLSWVKMLPLFVIMLCVIITGCGAKTGTSQSSATSNQQADSAQTVSVEHVFGTTAIPVHPKRIASYNLEDILLSLQAPLVLGVSVGENYYLEDRLKAQNASILNMDSGLANLEAFAEAQPDLIVASATIDRTTYDQLSLIAPTIVYDREDWKTSIVKIGKALDLEDQAQQVIADHNTQVQQAKKAITTAVGSKATIAFVRTTSKDIRLYLPGYKDREGKELPGYAGMLYNDLGLLPMPLVSQLHTENPDKQNVNLSTEVLPEVTADYVFVTSGSAGGTSEDLQKDQSQFAELQKSPIWQALPAVQHNHLYTVNAKYWISTGPIADQFKIKDAVQQLTSSS</sequence>
<evidence type="ECO:0000256" key="1">
    <source>
        <dbReference type="ARBA" id="ARBA00004196"/>
    </source>
</evidence>
<proteinExistence type="inferred from homology"/>
<dbReference type="GO" id="GO:0030288">
    <property type="term" value="C:outer membrane-bounded periplasmic space"/>
    <property type="evidence" value="ECO:0007669"/>
    <property type="project" value="TreeGrafter"/>
</dbReference>
<dbReference type="Gene3D" id="3.40.50.1980">
    <property type="entry name" value="Nitrogenase molybdenum iron protein domain"/>
    <property type="match status" value="2"/>
</dbReference>
<dbReference type="RefSeq" id="WP_273615674.1">
    <property type="nucleotide sequence ID" value="NZ_CP117416.1"/>
</dbReference>
<protein>
    <submittedName>
        <fullName evidence="6">Iron-siderophore ABC transporter substrate-binding protein</fullName>
    </submittedName>
</protein>
<dbReference type="GO" id="GO:1901678">
    <property type="term" value="P:iron coordination entity transport"/>
    <property type="evidence" value="ECO:0007669"/>
    <property type="project" value="UniProtKB-ARBA"/>
</dbReference>
<dbReference type="EMBL" id="CP117416">
    <property type="protein sequence ID" value="WCT57467.1"/>
    <property type="molecule type" value="Genomic_DNA"/>
</dbReference>
<dbReference type="PANTHER" id="PTHR30532:SF1">
    <property type="entry name" value="IRON(3+)-HYDROXAMATE-BINDING PROTEIN FHUD"/>
    <property type="match status" value="1"/>
</dbReference>
<dbReference type="AlphaFoldDB" id="A0AAX3M5H8"/>
<dbReference type="CDD" id="cd01146">
    <property type="entry name" value="FhuD"/>
    <property type="match status" value="1"/>
</dbReference>
<dbReference type="Pfam" id="PF01497">
    <property type="entry name" value="Peripla_BP_2"/>
    <property type="match status" value="1"/>
</dbReference>
<dbReference type="Proteomes" id="UP001220509">
    <property type="component" value="Chromosome"/>
</dbReference>
<accession>A0AAX3M5H8</accession>
<comment type="subcellular location">
    <subcellularLocation>
        <location evidence="1">Cell envelope</location>
    </subcellularLocation>
</comment>
<gene>
    <name evidence="6" type="ORF">PQ456_08160</name>
</gene>
<feature type="domain" description="Fe/B12 periplasmic-binding" evidence="5">
    <location>
        <begin position="64"/>
        <end position="342"/>
    </location>
</feature>
<dbReference type="InterPro" id="IPR002491">
    <property type="entry name" value="ABC_transptr_periplasmic_BD"/>
</dbReference>
<evidence type="ECO:0000256" key="3">
    <source>
        <dbReference type="ARBA" id="ARBA00022448"/>
    </source>
</evidence>
<dbReference type="PANTHER" id="PTHR30532">
    <property type="entry name" value="IRON III DICITRATE-BINDING PERIPLASMIC PROTEIN"/>
    <property type="match status" value="1"/>
</dbReference>
<evidence type="ECO:0000256" key="2">
    <source>
        <dbReference type="ARBA" id="ARBA00008814"/>
    </source>
</evidence>
<keyword evidence="4" id="KW-0732">Signal</keyword>
<evidence type="ECO:0000256" key="4">
    <source>
        <dbReference type="ARBA" id="ARBA00022729"/>
    </source>
</evidence>
<evidence type="ECO:0000313" key="6">
    <source>
        <dbReference type="EMBL" id="WCT57467.1"/>
    </source>
</evidence>